<evidence type="ECO:0000313" key="1">
    <source>
        <dbReference type="EMBL" id="SVE32343.1"/>
    </source>
</evidence>
<reference evidence="1" key="1">
    <citation type="submission" date="2018-05" db="EMBL/GenBank/DDBJ databases">
        <authorList>
            <person name="Lanie J.A."/>
            <person name="Ng W.-L."/>
            <person name="Kazmierczak K.M."/>
            <person name="Andrzejewski T.M."/>
            <person name="Davidsen T.M."/>
            <person name="Wayne K.J."/>
            <person name="Tettelin H."/>
            <person name="Glass J.I."/>
            <person name="Rusch D."/>
            <person name="Podicherti R."/>
            <person name="Tsui H.-C.T."/>
            <person name="Winkler M.E."/>
        </authorList>
    </citation>
    <scope>NUCLEOTIDE SEQUENCE</scope>
</reference>
<feature type="non-terminal residue" evidence="1">
    <location>
        <position position="29"/>
    </location>
</feature>
<protein>
    <submittedName>
        <fullName evidence="1">Uncharacterized protein</fullName>
    </submittedName>
</protein>
<proteinExistence type="predicted"/>
<organism evidence="1">
    <name type="scientific">marine metagenome</name>
    <dbReference type="NCBI Taxonomy" id="408172"/>
    <lineage>
        <taxon>unclassified sequences</taxon>
        <taxon>metagenomes</taxon>
        <taxon>ecological metagenomes</taxon>
    </lineage>
</organism>
<accession>A0A383CJZ1</accession>
<sequence>MVNNAVQGTSVGYKKTLELSGVGYRATLK</sequence>
<gene>
    <name evidence="1" type="ORF">METZ01_LOCUS485197</name>
</gene>
<dbReference type="AlphaFoldDB" id="A0A383CJZ1"/>
<dbReference type="EMBL" id="UINC01209357">
    <property type="protein sequence ID" value="SVE32343.1"/>
    <property type="molecule type" value="Genomic_DNA"/>
</dbReference>
<name>A0A383CJZ1_9ZZZZ</name>